<dbReference type="GO" id="GO:0016020">
    <property type="term" value="C:membrane"/>
    <property type="evidence" value="ECO:0007669"/>
    <property type="project" value="TreeGrafter"/>
</dbReference>
<keyword evidence="5 6" id="KW-0482">Metalloprotease</keyword>
<dbReference type="Gene3D" id="3.30.2010.10">
    <property type="entry name" value="Metalloproteases ('zincins'), catalytic domain"/>
    <property type="match status" value="1"/>
</dbReference>
<sequence length="270" mass="28591">MKYQASLPEHNDNVTPGHPLKDFVLILAALSAAVVVGYLVLGWLVDVVVDRMGPQTEAQLTQMVAWTPPASEPAMRTREAWAQELVDGMRRCAGVSGPVTVRVNRSDTPNAMVAPGGVVIMFSALFDSVQSENGMAFVLAHELSHMANRDHLRAVGRRLVLIAAATVLTGDGSGTAGVLAPAQHLGESGYSRGREAAADAKALAILQCRYGHAGGATELFTTLQREEGKTPAVLHYLASHPSMAARIDAVQVAMRQAGLQAGPVQALPRF</sequence>
<keyword evidence="7" id="KW-0472">Membrane</keyword>
<feature type="transmembrane region" description="Helical" evidence="7">
    <location>
        <begin position="23"/>
        <end position="45"/>
    </location>
</feature>
<evidence type="ECO:0000259" key="8">
    <source>
        <dbReference type="Pfam" id="PF01435"/>
    </source>
</evidence>
<keyword evidence="1 6" id="KW-0645">Protease</keyword>
<comment type="similarity">
    <text evidence="6">Belongs to the peptidase M48 family.</text>
</comment>
<gene>
    <name evidence="9" type="ORF">HD842_002779</name>
</gene>
<keyword evidence="2" id="KW-0479">Metal-binding</keyword>
<evidence type="ECO:0000256" key="1">
    <source>
        <dbReference type="ARBA" id="ARBA00022670"/>
    </source>
</evidence>
<dbReference type="GO" id="GO:0004222">
    <property type="term" value="F:metalloendopeptidase activity"/>
    <property type="evidence" value="ECO:0007669"/>
    <property type="project" value="InterPro"/>
</dbReference>
<protein>
    <submittedName>
        <fullName evidence="9">Zn-dependent protease with chaperone function</fullName>
    </submittedName>
</protein>
<dbReference type="InterPro" id="IPR051156">
    <property type="entry name" value="Mito/Outer_Membr_Metalloprot"/>
</dbReference>
<evidence type="ECO:0000313" key="9">
    <source>
        <dbReference type="EMBL" id="MBB6134637.1"/>
    </source>
</evidence>
<keyword evidence="7" id="KW-0812">Transmembrane</keyword>
<dbReference type="PANTHER" id="PTHR22726:SF1">
    <property type="entry name" value="METALLOENDOPEPTIDASE OMA1, MITOCHONDRIAL"/>
    <property type="match status" value="1"/>
</dbReference>
<dbReference type="GO" id="GO:0046872">
    <property type="term" value="F:metal ion binding"/>
    <property type="evidence" value="ECO:0007669"/>
    <property type="project" value="UniProtKB-KW"/>
</dbReference>
<dbReference type="InterPro" id="IPR001915">
    <property type="entry name" value="Peptidase_M48"/>
</dbReference>
<keyword evidence="3 6" id="KW-0378">Hydrolase</keyword>
<evidence type="ECO:0000256" key="4">
    <source>
        <dbReference type="ARBA" id="ARBA00022833"/>
    </source>
</evidence>
<evidence type="ECO:0000256" key="6">
    <source>
        <dbReference type="RuleBase" id="RU003983"/>
    </source>
</evidence>
<dbReference type="CDD" id="cd07332">
    <property type="entry name" value="M48C_Oma1_like"/>
    <property type="match status" value="1"/>
</dbReference>
<name>A0A7X0CEZ2_9BURK</name>
<evidence type="ECO:0000313" key="10">
    <source>
        <dbReference type="Proteomes" id="UP000540787"/>
    </source>
</evidence>
<feature type="domain" description="Peptidase M48" evidence="8">
    <location>
        <begin position="78"/>
        <end position="251"/>
    </location>
</feature>
<keyword evidence="10" id="KW-1185">Reference proteome</keyword>
<dbReference type="AlphaFoldDB" id="A0A7X0CEZ2"/>
<evidence type="ECO:0000256" key="3">
    <source>
        <dbReference type="ARBA" id="ARBA00022801"/>
    </source>
</evidence>
<comment type="cofactor">
    <cofactor evidence="6">
        <name>Zn(2+)</name>
        <dbReference type="ChEBI" id="CHEBI:29105"/>
    </cofactor>
    <text evidence="6">Binds 1 zinc ion per subunit.</text>
</comment>
<evidence type="ECO:0000256" key="7">
    <source>
        <dbReference type="SAM" id="Phobius"/>
    </source>
</evidence>
<organism evidence="9 10">
    <name type="scientific">Massilia aurea</name>
    <dbReference type="NCBI Taxonomy" id="373040"/>
    <lineage>
        <taxon>Bacteria</taxon>
        <taxon>Pseudomonadati</taxon>
        <taxon>Pseudomonadota</taxon>
        <taxon>Betaproteobacteria</taxon>
        <taxon>Burkholderiales</taxon>
        <taxon>Oxalobacteraceae</taxon>
        <taxon>Telluria group</taxon>
        <taxon>Massilia</taxon>
    </lineage>
</organism>
<comment type="caution">
    <text evidence="9">The sequence shown here is derived from an EMBL/GenBank/DDBJ whole genome shotgun (WGS) entry which is preliminary data.</text>
</comment>
<keyword evidence="7" id="KW-1133">Transmembrane helix</keyword>
<proteinExistence type="inferred from homology"/>
<dbReference type="Proteomes" id="UP000540787">
    <property type="component" value="Unassembled WGS sequence"/>
</dbReference>
<evidence type="ECO:0000256" key="2">
    <source>
        <dbReference type="ARBA" id="ARBA00022723"/>
    </source>
</evidence>
<accession>A0A7X0CEZ2</accession>
<dbReference type="EMBL" id="JACHBX010000002">
    <property type="protein sequence ID" value="MBB6134637.1"/>
    <property type="molecule type" value="Genomic_DNA"/>
</dbReference>
<dbReference type="RefSeq" id="WP_183555253.1">
    <property type="nucleotide sequence ID" value="NZ_JACHBX010000002.1"/>
</dbReference>
<keyword evidence="4 6" id="KW-0862">Zinc</keyword>
<dbReference type="PANTHER" id="PTHR22726">
    <property type="entry name" value="METALLOENDOPEPTIDASE OMA1"/>
    <property type="match status" value="1"/>
</dbReference>
<reference evidence="9 10" key="1">
    <citation type="submission" date="2020-08" db="EMBL/GenBank/DDBJ databases">
        <title>The Agave Microbiome: Exploring the role of microbial communities in plant adaptations to desert environments.</title>
        <authorList>
            <person name="Partida-Martinez L.P."/>
        </authorList>
    </citation>
    <scope>NUCLEOTIDE SEQUENCE [LARGE SCALE GENOMIC DNA]</scope>
    <source>
        <strain evidence="9 10">AT3.2</strain>
    </source>
</reference>
<dbReference type="GO" id="GO:0051603">
    <property type="term" value="P:proteolysis involved in protein catabolic process"/>
    <property type="evidence" value="ECO:0007669"/>
    <property type="project" value="TreeGrafter"/>
</dbReference>
<evidence type="ECO:0000256" key="5">
    <source>
        <dbReference type="ARBA" id="ARBA00023049"/>
    </source>
</evidence>
<dbReference type="Pfam" id="PF01435">
    <property type="entry name" value="Peptidase_M48"/>
    <property type="match status" value="1"/>
</dbReference>